<keyword evidence="2" id="KW-1185">Reference proteome</keyword>
<reference evidence="1" key="1">
    <citation type="submission" date="2022-10" db="EMBL/GenBank/DDBJ databases">
        <title>Complete Genome of Trichothecium roseum strain YXFP-22015, a Plant Pathogen Isolated from Citrus.</title>
        <authorList>
            <person name="Wang Y."/>
            <person name="Zhu L."/>
        </authorList>
    </citation>
    <scope>NUCLEOTIDE SEQUENCE</scope>
    <source>
        <strain evidence="1">YXFP-22015</strain>
    </source>
</reference>
<evidence type="ECO:0000313" key="2">
    <source>
        <dbReference type="Proteomes" id="UP001163324"/>
    </source>
</evidence>
<accession>A0ACC0UR02</accession>
<dbReference type="EMBL" id="CM047948">
    <property type="protein sequence ID" value="KAI9896546.1"/>
    <property type="molecule type" value="Genomic_DNA"/>
</dbReference>
<gene>
    <name evidence="1" type="ORF">N3K66_008718</name>
</gene>
<proteinExistence type="predicted"/>
<sequence length="267" mass="28780">MSRKGVGIGAFDRSRLTSAQFASHGSSLRASNASALETQLSVFRSLLQQFSQTHAKDIRNDPVFRAQFARMCTAIGIDPLASSSNSSSDDAGGGGGSNIWAQLLGKSVNDFYFELAVRVVEVCGQTRGENGGLIALAELRDRISRGRMEGAPAITDDDIRRAVATLKPLSGEAYAVATLGRREYVRSVPRELNSDQEAVVEAAQALGYVSVSLLRDNLGWERVRCRTVIDDMVGQGMLWVDRQTGGETEYWSPGVMADGEGPMLEGD</sequence>
<protein>
    <submittedName>
        <fullName evidence="1">Uncharacterized protein</fullName>
    </submittedName>
</protein>
<organism evidence="1 2">
    <name type="scientific">Trichothecium roseum</name>
    <dbReference type="NCBI Taxonomy" id="47278"/>
    <lineage>
        <taxon>Eukaryota</taxon>
        <taxon>Fungi</taxon>
        <taxon>Dikarya</taxon>
        <taxon>Ascomycota</taxon>
        <taxon>Pezizomycotina</taxon>
        <taxon>Sordariomycetes</taxon>
        <taxon>Hypocreomycetidae</taxon>
        <taxon>Hypocreales</taxon>
        <taxon>Hypocreales incertae sedis</taxon>
        <taxon>Trichothecium</taxon>
    </lineage>
</organism>
<comment type="caution">
    <text evidence="1">The sequence shown here is derived from an EMBL/GenBank/DDBJ whole genome shotgun (WGS) entry which is preliminary data.</text>
</comment>
<dbReference type="Proteomes" id="UP001163324">
    <property type="component" value="Chromosome 9"/>
</dbReference>
<evidence type="ECO:0000313" key="1">
    <source>
        <dbReference type="EMBL" id="KAI9896546.1"/>
    </source>
</evidence>
<name>A0ACC0UR02_9HYPO</name>